<sequence>MVHVLCRMNLEVVLGHWPDSHMDRPDQMGRLDRTVGTTNGYELRRVMNGQEARVMKGYKFSKDGRTVRLIGVLCRKVRSVARQSGWAWALLGCMDPGLGPDQELRLIVVKPKSHEDSISEGQCGKWVDCVRNELIIAYRTHCNLCIESHLG</sequence>
<accession>A0A8X7QFI3</accession>
<proteinExistence type="predicted"/>
<evidence type="ECO:0000313" key="1">
    <source>
        <dbReference type="EMBL" id="KAG2266439.1"/>
    </source>
</evidence>
<organism evidence="1 2">
    <name type="scientific">Brassica carinata</name>
    <name type="common">Ethiopian mustard</name>
    <name type="synonym">Abyssinian cabbage</name>
    <dbReference type="NCBI Taxonomy" id="52824"/>
    <lineage>
        <taxon>Eukaryota</taxon>
        <taxon>Viridiplantae</taxon>
        <taxon>Streptophyta</taxon>
        <taxon>Embryophyta</taxon>
        <taxon>Tracheophyta</taxon>
        <taxon>Spermatophyta</taxon>
        <taxon>Magnoliopsida</taxon>
        <taxon>eudicotyledons</taxon>
        <taxon>Gunneridae</taxon>
        <taxon>Pentapetalae</taxon>
        <taxon>rosids</taxon>
        <taxon>malvids</taxon>
        <taxon>Brassicales</taxon>
        <taxon>Brassicaceae</taxon>
        <taxon>Brassiceae</taxon>
        <taxon>Brassica</taxon>
    </lineage>
</organism>
<dbReference type="AlphaFoldDB" id="A0A8X7QFI3"/>
<reference evidence="1 2" key="1">
    <citation type="submission" date="2020-02" db="EMBL/GenBank/DDBJ databases">
        <authorList>
            <person name="Ma Q."/>
            <person name="Huang Y."/>
            <person name="Song X."/>
            <person name="Pei D."/>
        </authorList>
    </citation>
    <scope>NUCLEOTIDE SEQUENCE [LARGE SCALE GENOMIC DNA]</scope>
    <source>
        <strain evidence="1">Sxm20200214</strain>
        <tissue evidence="1">Leaf</tissue>
    </source>
</reference>
<gene>
    <name evidence="1" type="ORF">Bca52824_073518</name>
</gene>
<evidence type="ECO:0000313" key="2">
    <source>
        <dbReference type="Proteomes" id="UP000886595"/>
    </source>
</evidence>
<keyword evidence="2" id="KW-1185">Reference proteome</keyword>
<comment type="caution">
    <text evidence="1">The sequence shown here is derived from an EMBL/GenBank/DDBJ whole genome shotgun (WGS) entry which is preliminary data.</text>
</comment>
<name>A0A8X7QFI3_BRACI</name>
<protein>
    <submittedName>
        <fullName evidence="1">Uncharacterized protein</fullName>
    </submittedName>
</protein>
<dbReference type="Proteomes" id="UP000886595">
    <property type="component" value="Unassembled WGS sequence"/>
</dbReference>
<dbReference type="EMBL" id="JAAMPC010000014">
    <property type="protein sequence ID" value="KAG2266439.1"/>
    <property type="molecule type" value="Genomic_DNA"/>
</dbReference>